<dbReference type="InterPro" id="IPR052705">
    <property type="entry name" value="Gliding_Motility_GTPase"/>
</dbReference>
<dbReference type="EMBL" id="VSSQ01002591">
    <property type="protein sequence ID" value="MPM16332.1"/>
    <property type="molecule type" value="Genomic_DNA"/>
</dbReference>
<gene>
    <name evidence="3" type="primary">mglA_24</name>
    <name evidence="3" type="ORF">SDC9_62710</name>
</gene>
<keyword evidence="1" id="KW-0547">Nucleotide-binding</keyword>
<dbReference type="SUPFAM" id="SSF52540">
    <property type="entry name" value="P-loop containing nucleoside triphosphate hydrolases"/>
    <property type="match status" value="1"/>
</dbReference>
<sequence>MHINWQQRELQLKIVYYGPALSGKTTNLEQIYAKVDASHRSELVSLKTHEDRTLYFDYLQLELGKIGNLTPKILLYTVPGQTYYEASRKLVLRGADGVVFVADSQLDRMDANRESWQAMHSHLASFDTPMTNIPIVVQFNKQDLPNALSETVLKAMLHLNGLPVYPAVATDGTGVFETLKAITRSVVTQVQRAMAR</sequence>
<evidence type="ECO:0000256" key="2">
    <source>
        <dbReference type="ARBA" id="ARBA00023134"/>
    </source>
</evidence>
<comment type="caution">
    <text evidence="3">The sequence shown here is derived from an EMBL/GenBank/DDBJ whole genome shotgun (WGS) entry which is preliminary data.</text>
</comment>
<dbReference type="InterPro" id="IPR006689">
    <property type="entry name" value="Small_GTPase_ARF/SAR"/>
</dbReference>
<evidence type="ECO:0000256" key="1">
    <source>
        <dbReference type="ARBA" id="ARBA00022741"/>
    </source>
</evidence>
<keyword evidence="2" id="KW-0342">GTP-binding</keyword>
<dbReference type="AlphaFoldDB" id="A0A644XJG0"/>
<accession>A0A644XJG0</accession>
<protein>
    <submittedName>
        <fullName evidence="3">Mutual gliding-motility protein MglA</fullName>
    </submittedName>
</protein>
<dbReference type="Pfam" id="PF00025">
    <property type="entry name" value="Arf"/>
    <property type="match status" value="1"/>
</dbReference>
<name>A0A644XJG0_9ZZZZ</name>
<dbReference type="GO" id="GO:0005525">
    <property type="term" value="F:GTP binding"/>
    <property type="evidence" value="ECO:0007669"/>
    <property type="project" value="UniProtKB-KW"/>
</dbReference>
<proteinExistence type="predicted"/>
<reference evidence="3" key="1">
    <citation type="submission" date="2019-08" db="EMBL/GenBank/DDBJ databases">
        <authorList>
            <person name="Kucharzyk K."/>
            <person name="Murdoch R.W."/>
            <person name="Higgins S."/>
            <person name="Loffler F."/>
        </authorList>
    </citation>
    <scope>NUCLEOTIDE SEQUENCE</scope>
</reference>
<dbReference type="GO" id="GO:0003924">
    <property type="term" value="F:GTPase activity"/>
    <property type="evidence" value="ECO:0007669"/>
    <property type="project" value="InterPro"/>
</dbReference>
<evidence type="ECO:0000313" key="3">
    <source>
        <dbReference type="EMBL" id="MPM16332.1"/>
    </source>
</evidence>
<organism evidence="3">
    <name type="scientific">bioreactor metagenome</name>
    <dbReference type="NCBI Taxonomy" id="1076179"/>
    <lineage>
        <taxon>unclassified sequences</taxon>
        <taxon>metagenomes</taxon>
        <taxon>ecological metagenomes</taxon>
    </lineage>
</organism>
<dbReference type="PANTHER" id="PTHR42708:SF1">
    <property type="entry name" value="GLIDING MOTILITY PROTEIN MGLA"/>
    <property type="match status" value="1"/>
</dbReference>
<dbReference type="CDD" id="cd00882">
    <property type="entry name" value="Ras_like_GTPase"/>
    <property type="match status" value="1"/>
</dbReference>
<dbReference type="Gene3D" id="3.40.50.300">
    <property type="entry name" value="P-loop containing nucleotide triphosphate hydrolases"/>
    <property type="match status" value="1"/>
</dbReference>
<dbReference type="PANTHER" id="PTHR42708">
    <property type="entry name" value="ATP/GTP-BINDING PROTEIN-RELATED"/>
    <property type="match status" value="1"/>
</dbReference>
<dbReference type="InterPro" id="IPR027417">
    <property type="entry name" value="P-loop_NTPase"/>
</dbReference>